<dbReference type="AlphaFoldDB" id="A0A1H7LIF2"/>
<name>A0A1H7LIF2_RUMAL</name>
<dbReference type="RefSeq" id="WP_074833654.1">
    <property type="nucleotide sequence ID" value="NZ_FOAT01000009.1"/>
</dbReference>
<evidence type="ECO:0000313" key="2">
    <source>
        <dbReference type="Proteomes" id="UP000186015"/>
    </source>
</evidence>
<evidence type="ECO:0008006" key="3">
    <source>
        <dbReference type="Google" id="ProtNLM"/>
    </source>
</evidence>
<accession>A0A1H7LIF2</accession>
<sequence>MSKYKYEIYKPYNNLVFSELIELYNRCRNGMDKKSFDADFMKICLGDGLLKDEVYKKALKSYLFSEQEGKIFSAEDKPIPYLLSDCEMYYMQYIFGNKLFRDMLGNELAEKLSQRTASANADKIRAVIHTKFSFRKKYDDCHAEILNVIVQAITENKMLEYEYTDSNGNCRNGREIPVKIQLNKRTGVIQIIAKPEYEDRFIKQSLHKFVLVKIADEGEETDFDSFIMSKRRTAVITVNREKGQHNVETNVLKRCINVFGDVNSKVIRKEHDIEHLLDNYYIQGSDKKKVELKTGGLEEELKEKVRTLFNTEGFMDNHYIMLVDYFEFQDDKEEFIKDIFSFGQHITLHYPDGIRNELIKRFKELYSRLDKH</sequence>
<dbReference type="OrthoDB" id="9815009at2"/>
<dbReference type="Proteomes" id="UP000186015">
    <property type="component" value="Unassembled WGS sequence"/>
</dbReference>
<dbReference type="EMBL" id="FOAT01000009">
    <property type="protein sequence ID" value="SEK98137.1"/>
    <property type="molecule type" value="Genomic_DNA"/>
</dbReference>
<reference evidence="1 2" key="1">
    <citation type="submission" date="2016-10" db="EMBL/GenBank/DDBJ databases">
        <authorList>
            <person name="de Groot N.N."/>
        </authorList>
    </citation>
    <scope>NUCLEOTIDE SEQUENCE [LARGE SCALE GENOMIC DNA]</scope>
    <source>
        <strain evidence="1 2">KH2T6</strain>
    </source>
</reference>
<evidence type="ECO:0000313" key="1">
    <source>
        <dbReference type="EMBL" id="SEK98137.1"/>
    </source>
</evidence>
<protein>
    <recommendedName>
        <fullName evidence="3">WYL domain-containing protein</fullName>
    </recommendedName>
</protein>
<organism evidence="1 2">
    <name type="scientific">Ruminococcus albus</name>
    <dbReference type="NCBI Taxonomy" id="1264"/>
    <lineage>
        <taxon>Bacteria</taxon>
        <taxon>Bacillati</taxon>
        <taxon>Bacillota</taxon>
        <taxon>Clostridia</taxon>
        <taxon>Eubacteriales</taxon>
        <taxon>Oscillospiraceae</taxon>
        <taxon>Ruminococcus</taxon>
    </lineage>
</organism>
<gene>
    <name evidence="1" type="ORF">SAMN05216469_10922</name>
</gene>
<proteinExistence type="predicted"/>